<evidence type="ECO:0000256" key="2">
    <source>
        <dbReference type="ARBA" id="ARBA00022741"/>
    </source>
</evidence>
<accession>A0A2H0TEH4</accession>
<dbReference type="Pfam" id="PF08544">
    <property type="entry name" value="GHMP_kinases_C"/>
    <property type="match status" value="1"/>
</dbReference>
<dbReference type="InterPro" id="IPR036554">
    <property type="entry name" value="GHMP_kinase_C_sf"/>
</dbReference>
<name>A0A2H0TEH4_9BACT</name>
<dbReference type="GO" id="GO:0042352">
    <property type="term" value="P:GDP-L-fucose salvage"/>
    <property type="evidence" value="ECO:0007669"/>
    <property type="project" value="TreeGrafter"/>
</dbReference>
<dbReference type="InterPro" id="IPR014606">
    <property type="entry name" value="Heptose_7-P_kinase"/>
</dbReference>
<evidence type="ECO:0000256" key="5">
    <source>
        <dbReference type="ARBA" id="ARBA00038121"/>
    </source>
</evidence>
<dbReference type="AlphaFoldDB" id="A0A2H0TEH4"/>
<dbReference type="GO" id="GO:0005524">
    <property type="term" value="F:ATP binding"/>
    <property type="evidence" value="ECO:0007669"/>
    <property type="project" value="UniProtKB-KW"/>
</dbReference>
<dbReference type="PIRSF" id="PIRSF036406">
    <property type="entry name" value="Hept_kin"/>
    <property type="match status" value="1"/>
</dbReference>
<dbReference type="EMBL" id="PFCO01000001">
    <property type="protein sequence ID" value="PIR69946.1"/>
    <property type="molecule type" value="Genomic_DNA"/>
</dbReference>
<proteinExistence type="inferred from homology"/>
<dbReference type="InterPro" id="IPR006204">
    <property type="entry name" value="GHMP_kinase_N_dom"/>
</dbReference>
<dbReference type="PRINTS" id="PR00960">
    <property type="entry name" value="LMBPPROTEIN"/>
</dbReference>
<evidence type="ECO:0000313" key="8">
    <source>
        <dbReference type="EMBL" id="PIR69946.1"/>
    </source>
</evidence>
<keyword evidence="1" id="KW-0808">Transferase</keyword>
<keyword evidence="2" id="KW-0547">Nucleotide-binding</keyword>
<evidence type="ECO:0000256" key="1">
    <source>
        <dbReference type="ARBA" id="ARBA00022679"/>
    </source>
</evidence>
<feature type="domain" description="GHMP kinase C-terminal" evidence="7">
    <location>
        <begin position="236"/>
        <end position="298"/>
    </location>
</feature>
<dbReference type="Pfam" id="PF00288">
    <property type="entry name" value="GHMP_kinases_N"/>
    <property type="match status" value="1"/>
</dbReference>
<evidence type="ECO:0000256" key="4">
    <source>
        <dbReference type="ARBA" id="ARBA00022840"/>
    </source>
</evidence>
<evidence type="ECO:0000259" key="6">
    <source>
        <dbReference type="Pfam" id="PF00288"/>
    </source>
</evidence>
<evidence type="ECO:0000313" key="9">
    <source>
        <dbReference type="Proteomes" id="UP000231503"/>
    </source>
</evidence>
<gene>
    <name evidence="8" type="ORF">COU47_00750</name>
</gene>
<dbReference type="PANTHER" id="PTHR32463:SF0">
    <property type="entry name" value="L-FUCOSE KINASE"/>
    <property type="match status" value="1"/>
</dbReference>
<feature type="domain" description="GHMP kinase N-terminal" evidence="6">
    <location>
        <begin position="78"/>
        <end position="156"/>
    </location>
</feature>
<dbReference type="InterPro" id="IPR020568">
    <property type="entry name" value="Ribosomal_Su5_D2-typ_SF"/>
</dbReference>
<dbReference type="SUPFAM" id="SSF54211">
    <property type="entry name" value="Ribosomal protein S5 domain 2-like"/>
    <property type="match status" value="1"/>
</dbReference>
<dbReference type="Gene3D" id="3.30.230.120">
    <property type="match status" value="1"/>
</dbReference>
<organism evidence="8 9">
    <name type="scientific">Candidatus Niyogibacteria bacterium CG10_big_fil_rev_8_21_14_0_10_46_36</name>
    <dbReference type="NCBI Taxonomy" id="1974726"/>
    <lineage>
        <taxon>Bacteria</taxon>
        <taxon>Candidatus Niyogiibacteriota</taxon>
    </lineage>
</organism>
<evidence type="ECO:0000256" key="3">
    <source>
        <dbReference type="ARBA" id="ARBA00022777"/>
    </source>
</evidence>
<keyword evidence="3 8" id="KW-0418">Kinase</keyword>
<reference evidence="9" key="1">
    <citation type="submission" date="2017-09" db="EMBL/GenBank/DDBJ databases">
        <title>Depth-based differentiation of microbial function through sediment-hosted aquifers and enrichment of novel symbionts in the deep terrestrial subsurface.</title>
        <authorList>
            <person name="Probst A.J."/>
            <person name="Ladd B."/>
            <person name="Jarett J.K."/>
            <person name="Geller-Mcgrath D.E."/>
            <person name="Sieber C.M.K."/>
            <person name="Emerson J.B."/>
            <person name="Anantharaman K."/>
            <person name="Thomas B.C."/>
            <person name="Malmstrom R."/>
            <person name="Stieglmeier M."/>
            <person name="Klingl A."/>
            <person name="Woyke T."/>
            <person name="Ryan C.M."/>
            <person name="Banfield J.F."/>
        </authorList>
    </citation>
    <scope>NUCLEOTIDE SEQUENCE [LARGE SCALE GENOMIC DNA]</scope>
</reference>
<dbReference type="InterPro" id="IPR013750">
    <property type="entry name" value="GHMP_kinase_C_dom"/>
</dbReference>
<protein>
    <submittedName>
        <fullName evidence="8">GHMP kinase</fullName>
    </submittedName>
</protein>
<keyword evidence="4" id="KW-0067">ATP-binding</keyword>
<sequence>MIISRTPFRISFVGGGTDFKEFYTHRAGSVVSTAIDKYVYVIVNRKFGDEVRVSYSQNEIVAHVSQVRHDIIREALTLYGITGGIEVVVVSDLPLRGVGTGLGASSSLAVGVLHALAAFKKIPVTPRKLAEDACRVEIDILGRPAGKQDQYAAAFGRLNYMQFYPDERVDVVTVPVSPDIHAILESNLLLFHTGTDTKSSVVLNEQKKRTSQNMSMLQAMVCLAQETQEDLRSGRMTLGQALHENWMHKRNLASQISNAMIDSFYEKARAAGASGGKILGSGGGGFLLLYCEPEHHAHVRKALSGLREMHFRFERTGSLIVYNDE</sequence>
<dbReference type="InterPro" id="IPR052203">
    <property type="entry name" value="GHMP_Kinase-Related"/>
</dbReference>
<comment type="similarity">
    <text evidence="5">Belongs to the GHMP kinase family.</text>
</comment>
<evidence type="ECO:0000259" key="7">
    <source>
        <dbReference type="Pfam" id="PF08544"/>
    </source>
</evidence>
<comment type="caution">
    <text evidence="8">The sequence shown here is derived from an EMBL/GenBank/DDBJ whole genome shotgun (WGS) entry which is preliminary data.</text>
</comment>
<dbReference type="GO" id="GO:0050201">
    <property type="term" value="F:fucokinase activity"/>
    <property type="evidence" value="ECO:0007669"/>
    <property type="project" value="TreeGrafter"/>
</dbReference>
<dbReference type="Proteomes" id="UP000231503">
    <property type="component" value="Unassembled WGS sequence"/>
</dbReference>
<dbReference type="InterPro" id="IPR001174">
    <property type="entry name" value="HddA/FKP"/>
</dbReference>
<dbReference type="SUPFAM" id="SSF55060">
    <property type="entry name" value="GHMP Kinase, C-terminal domain"/>
    <property type="match status" value="1"/>
</dbReference>
<dbReference type="PANTHER" id="PTHR32463">
    <property type="entry name" value="L-FUCOSE KINASE"/>
    <property type="match status" value="1"/>
</dbReference>